<protein>
    <submittedName>
        <fullName evidence="1">Uncharacterized protein</fullName>
    </submittedName>
</protein>
<accession>A0A975GI59</accession>
<keyword evidence="2" id="KW-1185">Reference proteome</keyword>
<reference evidence="1" key="1">
    <citation type="journal article" date="2021" name="Microb. Physiol.">
        <title>Proteogenomic Insights into the Physiology of Marine, Sulfate-Reducing, Filamentous Desulfonema limicola and Desulfonema magnum.</title>
        <authorList>
            <person name="Schnaars V."/>
            <person name="Wohlbrand L."/>
            <person name="Scheve S."/>
            <person name="Hinrichs C."/>
            <person name="Reinhardt R."/>
            <person name="Rabus R."/>
        </authorList>
    </citation>
    <scope>NUCLEOTIDE SEQUENCE</scope>
    <source>
        <strain evidence="1">5ac10</strain>
    </source>
</reference>
<name>A0A975GI59_9BACT</name>
<organism evidence="1 2">
    <name type="scientific">Desulfonema limicola</name>
    <dbReference type="NCBI Taxonomy" id="45656"/>
    <lineage>
        <taxon>Bacteria</taxon>
        <taxon>Pseudomonadati</taxon>
        <taxon>Thermodesulfobacteriota</taxon>
        <taxon>Desulfobacteria</taxon>
        <taxon>Desulfobacterales</taxon>
        <taxon>Desulfococcaceae</taxon>
        <taxon>Desulfonema</taxon>
    </lineage>
</organism>
<dbReference type="AlphaFoldDB" id="A0A975GI59"/>
<gene>
    <name evidence="1" type="ORF">dnl_45690</name>
</gene>
<evidence type="ECO:0000313" key="2">
    <source>
        <dbReference type="Proteomes" id="UP000663720"/>
    </source>
</evidence>
<dbReference type="KEGG" id="dli:dnl_45690"/>
<sequence length="263" mass="30421">MNKKNIYIYFLLFSLEFKFMTNNSFPEIETQISNILNKKAKKFLTVTQVRTLFPAKNLKQLKLSKKSSSSEVLKALNPYLGKSLKTFKGPRSVYIGFDIPIESMISDFIKDKPGISTKQLGTKLPLLKKDYISVLNNLIRKGLVCCVINDMHNPKLELFQDKKNTVQKEGTADKAVNQRLAFKSAYDEIGKGRNFVRIHRIREYLNWPDNQFNRVLEELMADYTIELHGGDPSSLTEEQIDNSYTDKKGFLYITLTWWGNKNE</sequence>
<proteinExistence type="predicted"/>
<evidence type="ECO:0000313" key="1">
    <source>
        <dbReference type="EMBL" id="QTA82197.1"/>
    </source>
</evidence>
<dbReference type="EMBL" id="CP061799">
    <property type="protein sequence ID" value="QTA82197.1"/>
    <property type="molecule type" value="Genomic_DNA"/>
</dbReference>
<dbReference type="Proteomes" id="UP000663720">
    <property type="component" value="Chromosome"/>
</dbReference>